<dbReference type="Proteomes" id="UP000011729">
    <property type="component" value="Chromosome"/>
</dbReference>
<dbReference type="STRING" id="1094489.BAnh1_11510"/>
<dbReference type="KEGG" id="baus:BAnh1_11510"/>
<keyword evidence="2" id="KW-1133">Transmembrane helix</keyword>
<dbReference type="RefSeq" id="WP_015398522.1">
    <property type="nucleotide sequence ID" value="NC_020300.1"/>
</dbReference>
<proteinExistence type="predicted"/>
<protein>
    <submittedName>
        <fullName evidence="3">TolA protein</fullName>
    </submittedName>
</protein>
<evidence type="ECO:0000256" key="2">
    <source>
        <dbReference type="SAM" id="Phobius"/>
    </source>
</evidence>
<feature type="compositionally biased region" description="Basic and acidic residues" evidence="1">
    <location>
        <begin position="194"/>
        <end position="209"/>
    </location>
</feature>
<name>M1N577_BARAA</name>
<feature type="region of interest" description="Disordered" evidence="1">
    <location>
        <begin position="130"/>
        <end position="276"/>
    </location>
</feature>
<dbReference type="EMBL" id="CP003123">
    <property type="protein sequence ID" value="AGF75019.1"/>
    <property type="molecule type" value="Genomic_DNA"/>
</dbReference>
<dbReference type="PATRIC" id="fig|1094489.3.peg.1410"/>
<keyword evidence="2" id="KW-0812">Transmembrane</keyword>
<dbReference type="AlphaFoldDB" id="M1N577"/>
<keyword evidence="4" id="KW-1185">Reference proteome</keyword>
<dbReference type="OrthoDB" id="7161229at2"/>
<dbReference type="HOGENOM" id="CLU_617732_0_0_5"/>
<evidence type="ECO:0000256" key="1">
    <source>
        <dbReference type="SAM" id="MobiDB-lite"/>
    </source>
</evidence>
<feature type="region of interest" description="Disordered" evidence="1">
    <location>
        <begin position="63"/>
        <end position="84"/>
    </location>
</feature>
<accession>M1N577</accession>
<feature type="transmembrane region" description="Helical" evidence="2">
    <location>
        <begin position="12"/>
        <end position="32"/>
    </location>
</feature>
<dbReference type="eggNOG" id="COG3266">
    <property type="taxonomic scope" value="Bacteria"/>
</dbReference>
<reference evidence="3 4" key="1">
    <citation type="journal article" date="2013" name="PLoS Genet.">
        <title>A gene transfer agent and a dynamic repertoire of secretion systems hold the keys to the explosive radiation of the emerging pathogen Bartonella.</title>
        <authorList>
            <person name="Guy L."/>
            <person name="Nystedt B."/>
            <person name="Toft C."/>
            <person name="Zaremba-Niedzwiedzka K."/>
            <person name="Berglund E.C."/>
            <person name="Granberg F."/>
            <person name="Naslund K."/>
            <person name="Eriksson A.S."/>
            <person name="Andersson S.G."/>
        </authorList>
    </citation>
    <scope>NUCLEOTIDE SEQUENCE [LARGE SCALE GENOMIC DNA]</scope>
    <source>
        <strain evidence="3 4">Aust/NH1</strain>
    </source>
</reference>
<gene>
    <name evidence="3" type="primary">tolA</name>
    <name evidence="3" type="ordered locus">BAnh1_11510</name>
</gene>
<evidence type="ECO:0000313" key="3">
    <source>
        <dbReference type="EMBL" id="AGF75019.1"/>
    </source>
</evidence>
<evidence type="ECO:0000313" key="4">
    <source>
        <dbReference type="Proteomes" id="UP000011729"/>
    </source>
</evidence>
<organism evidence="3 4">
    <name type="scientific">Bartonella australis (strain Aust/NH1)</name>
    <dbReference type="NCBI Taxonomy" id="1094489"/>
    <lineage>
        <taxon>Bacteria</taxon>
        <taxon>Pseudomonadati</taxon>
        <taxon>Pseudomonadota</taxon>
        <taxon>Alphaproteobacteria</taxon>
        <taxon>Hyphomicrobiales</taxon>
        <taxon>Bartonellaceae</taxon>
        <taxon>Bartonella</taxon>
    </lineage>
</organism>
<sequence length="386" mass="42578">MNKDLHHNTKWSLILSLAAHVILLSWGSVHFINSVPLPQQQLEAISVTLAPLDQELSFQQGSLNAPLRENPAPRPTMKPQDEEDARHIGDETIDNLSPLNPKEKLQHIDATVPPSGEEEDTLKALVPPLKEQELLEPETSPQITENEAIIPPKEPDPAAPQVPMTPVQEPESVAPLVPETTKEAEPPAPAVPVKKIENRESPEKIELPEKTPLPHLKPKPAKQSASQDAKTPKKQGELTIEDILVREEKNLLNRTRTQGGGAKRSNKPEALGPQKNVGDTAKMAQTLVNIAGACIQKKLKLVAIGGNLDNRPIVHLQFYLDRRGMVVGEPVIKPFSGEENQQAIMMRQVYAAVFSCQPYADLPRDQYDLWGQGFDFNVDPLRGMAP</sequence>
<keyword evidence="2" id="KW-0472">Membrane</keyword>